<evidence type="ECO:0000256" key="2">
    <source>
        <dbReference type="ARBA" id="ARBA00004613"/>
    </source>
</evidence>
<dbReference type="GO" id="GO:0005576">
    <property type="term" value="C:extracellular region"/>
    <property type="evidence" value="ECO:0007669"/>
    <property type="project" value="UniProtKB-SubCell"/>
</dbReference>
<comment type="subcellular location">
    <subcellularLocation>
        <location evidence="2">Secreted</location>
    </subcellularLocation>
</comment>
<organism evidence="10 11">
    <name type="scientific">Sus scrofa</name>
    <name type="common">Pig</name>
    <dbReference type="NCBI Taxonomy" id="9823"/>
    <lineage>
        <taxon>Eukaryota</taxon>
        <taxon>Metazoa</taxon>
        <taxon>Chordata</taxon>
        <taxon>Craniata</taxon>
        <taxon>Vertebrata</taxon>
        <taxon>Euteleostomi</taxon>
        <taxon>Mammalia</taxon>
        <taxon>Eutheria</taxon>
        <taxon>Laurasiatheria</taxon>
        <taxon>Artiodactyla</taxon>
        <taxon>Suina</taxon>
        <taxon>Suidae</taxon>
        <taxon>Sus</taxon>
    </lineage>
</organism>
<reference evidence="10" key="1">
    <citation type="submission" date="2025-08" db="UniProtKB">
        <authorList>
            <consortium name="Ensembl"/>
        </authorList>
    </citation>
    <scope>IDENTIFICATION</scope>
</reference>
<sequence length="157" mass="17211">MLFLGGRPWALPSLCFCILVLACVVACQQAVLEESPTPSPEPKASHAWSLVPGKMKEWVQPLVTRTRESVPGPPTPWAPDPSWLSSSSSCCWHPRPRGPTCRRKMSPTARPCSPRCRNPSTATGIQPRPLPRTCTGRLTCPPWTRKSGTCTAKARQL</sequence>
<dbReference type="AlphaFoldDB" id="A0A8D0J0L6"/>
<comment type="function">
    <text evidence="1">May participate in lipoprotein metabolism.</text>
</comment>
<evidence type="ECO:0000256" key="9">
    <source>
        <dbReference type="ARBA" id="ARBA00031172"/>
    </source>
</evidence>
<dbReference type="Proteomes" id="UP000694726">
    <property type="component" value="Unplaced"/>
</dbReference>
<name>A0A8D0J0L6_PIG</name>
<keyword evidence="6" id="KW-0964">Secreted</keyword>
<protein>
    <recommendedName>
        <fullName evidence="4">Apolipoprotein C-IV</fullName>
    </recommendedName>
    <alternativeName>
        <fullName evidence="9">Apolipoprotein C4</fullName>
    </alternativeName>
</protein>
<dbReference type="PROSITE" id="PS51257">
    <property type="entry name" value="PROKAR_LIPOPROTEIN"/>
    <property type="match status" value="1"/>
</dbReference>
<dbReference type="GO" id="GO:0006869">
    <property type="term" value="P:lipid transport"/>
    <property type="evidence" value="ECO:0007669"/>
    <property type="project" value="UniProtKB-KW"/>
</dbReference>
<evidence type="ECO:0000256" key="5">
    <source>
        <dbReference type="ARBA" id="ARBA00022448"/>
    </source>
</evidence>
<evidence type="ECO:0000256" key="4">
    <source>
        <dbReference type="ARBA" id="ARBA00013939"/>
    </source>
</evidence>
<dbReference type="Pfam" id="PF15119">
    <property type="entry name" value="APOC4"/>
    <property type="match status" value="1"/>
</dbReference>
<keyword evidence="8" id="KW-0445">Lipid transport</keyword>
<evidence type="ECO:0000256" key="8">
    <source>
        <dbReference type="ARBA" id="ARBA00023055"/>
    </source>
</evidence>
<evidence type="ECO:0000256" key="3">
    <source>
        <dbReference type="ARBA" id="ARBA00007402"/>
    </source>
</evidence>
<evidence type="ECO:0000313" key="10">
    <source>
        <dbReference type="Ensembl" id="ENSSSCP00015001508.1"/>
    </source>
</evidence>
<dbReference type="PANTHER" id="PTHR32288:SF0">
    <property type="entry name" value="APOLIPOPROTEIN C-IV"/>
    <property type="match status" value="1"/>
</dbReference>
<dbReference type="Ensembl" id="ENSSSCT00015004236.1">
    <property type="protein sequence ID" value="ENSSSCP00015001508.1"/>
    <property type="gene ID" value="ENSSSCG00015003336.1"/>
</dbReference>
<evidence type="ECO:0000313" key="11">
    <source>
        <dbReference type="Proteomes" id="UP000694726"/>
    </source>
</evidence>
<evidence type="ECO:0000256" key="7">
    <source>
        <dbReference type="ARBA" id="ARBA00022729"/>
    </source>
</evidence>
<keyword evidence="5" id="KW-0813">Transport</keyword>
<evidence type="ECO:0000256" key="1">
    <source>
        <dbReference type="ARBA" id="ARBA00003688"/>
    </source>
</evidence>
<comment type="similarity">
    <text evidence="3">Belongs to the apolipoprotein C4 family.</text>
</comment>
<accession>A0A8D0J0L6</accession>
<evidence type="ECO:0000256" key="6">
    <source>
        <dbReference type="ARBA" id="ARBA00022525"/>
    </source>
</evidence>
<dbReference type="PANTHER" id="PTHR32288">
    <property type="entry name" value="APOLIPOPROTEIN C-IV"/>
    <property type="match status" value="1"/>
</dbReference>
<proteinExistence type="inferred from homology"/>
<dbReference type="InterPro" id="IPR028120">
    <property type="entry name" value="APOC4"/>
</dbReference>
<keyword evidence="7" id="KW-0732">Signal</keyword>